<reference evidence="2" key="1">
    <citation type="journal article" date="2023" name="Nat. Plants">
        <title>Single-cell RNA sequencing provides a high-resolution roadmap for understanding the multicellular compartmentation of specialized metabolism.</title>
        <authorList>
            <person name="Sun S."/>
            <person name="Shen X."/>
            <person name="Li Y."/>
            <person name="Li Y."/>
            <person name="Wang S."/>
            <person name="Li R."/>
            <person name="Zhang H."/>
            <person name="Shen G."/>
            <person name="Guo B."/>
            <person name="Wei J."/>
            <person name="Xu J."/>
            <person name="St-Pierre B."/>
            <person name="Chen S."/>
            <person name="Sun C."/>
        </authorList>
    </citation>
    <scope>NUCLEOTIDE SEQUENCE [LARGE SCALE GENOMIC DNA]</scope>
</reference>
<evidence type="ECO:0000313" key="1">
    <source>
        <dbReference type="EMBL" id="KAI5665808.1"/>
    </source>
</evidence>
<name>A0ACC0B0G9_CATRO</name>
<sequence>MKLQSASELPFGNKSSQSRRKSPTKVFPLTLILLTFLLTIITIYYPSLTYNNINPPKLPSLITSSIRPSPSSSVEDDHVSHPYHHSSSSDDDDHHDQFLPPPKPKLSEKEAAPKKDDDTTARRLPIHGDGKAVESSELIDKEECDLFSGEWVPNNEAPYYTNETCFAIQEHQNCMKFGRPDTGFLKWKWKPDGCELPVFDPEKFFELVRGKSLAFVGDSVARNHMQSLICLLSTVALPVTVSSPFDQNQRHEYRDYNFNMSIFWAPYLVKIEKTNPDEVSRPFNLYLDEFDEDWRSNIAGYDYIIISGGQWFFRPTNFYLNRQFVGCLYCPQDNVTHYRTASFSYRRAFRTALRAIYTSENFKGLTILRTYATSHFENGRWDAGGDCVRTRPFKRKEAPLMEDYAVDMYTIQLQELQIAQREARKRGLKFKLFDATKSMFLRPDGHPSRYGHWPQQNVTLANDCVHWCLPGPIDTWNDFLNNWLSDSAAENSSELSPPLNIKAQEEEEEEKLMKFVEINEECDISNGEWIPNPEAPYYTNTSCWAIHEHQNCMKYGRPDSGFMKWRWKPDGCDLPVFNPYQFLEIVRGKSMAFVGDSVARNQMQSLVCLLSRVEYPIDASYTQDDYFRRWNYTSYNFTLAAFWSPFLVKVKDPTGLYKLYLDEFDQKWTNKIEGFDYVIISAGHWFDRPGIYYENRRLVGCRFCQMSNITDLPATYAYQRAFRMAFKAINKLKNYKGITFLRTFAPSHFENGEYNKGGNCVRKSPFKRNEIELEGKNLDFYRAQLEEFQSAERTGKKKGLKFRLLDTTKATLLRPDGHPSTYGHWPNANVTLYNDCVHWCLPGPIDTWNDFLLHIN</sequence>
<protein>
    <submittedName>
        <fullName evidence="1">Uncharacterized protein</fullName>
    </submittedName>
</protein>
<keyword evidence="2" id="KW-1185">Reference proteome</keyword>
<dbReference type="EMBL" id="CM044704">
    <property type="protein sequence ID" value="KAI5665808.1"/>
    <property type="molecule type" value="Genomic_DNA"/>
</dbReference>
<comment type="caution">
    <text evidence="1">The sequence shown here is derived from an EMBL/GenBank/DDBJ whole genome shotgun (WGS) entry which is preliminary data.</text>
</comment>
<gene>
    <name evidence="1" type="ORF">M9H77_15661</name>
</gene>
<organism evidence="1 2">
    <name type="scientific">Catharanthus roseus</name>
    <name type="common">Madagascar periwinkle</name>
    <name type="synonym">Vinca rosea</name>
    <dbReference type="NCBI Taxonomy" id="4058"/>
    <lineage>
        <taxon>Eukaryota</taxon>
        <taxon>Viridiplantae</taxon>
        <taxon>Streptophyta</taxon>
        <taxon>Embryophyta</taxon>
        <taxon>Tracheophyta</taxon>
        <taxon>Spermatophyta</taxon>
        <taxon>Magnoliopsida</taxon>
        <taxon>eudicotyledons</taxon>
        <taxon>Gunneridae</taxon>
        <taxon>Pentapetalae</taxon>
        <taxon>asterids</taxon>
        <taxon>lamiids</taxon>
        <taxon>Gentianales</taxon>
        <taxon>Apocynaceae</taxon>
        <taxon>Rauvolfioideae</taxon>
        <taxon>Vinceae</taxon>
        <taxon>Catharanthinae</taxon>
        <taxon>Catharanthus</taxon>
    </lineage>
</organism>
<accession>A0ACC0B0G9</accession>
<evidence type="ECO:0000313" key="2">
    <source>
        <dbReference type="Proteomes" id="UP001060085"/>
    </source>
</evidence>
<proteinExistence type="predicted"/>
<dbReference type="Proteomes" id="UP001060085">
    <property type="component" value="Linkage Group LG04"/>
</dbReference>